<reference evidence="2 3" key="1">
    <citation type="submission" date="2020-02" db="EMBL/GenBank/DDBJ databases">
        <title>A complete genome of a marine bacterium Vibrio sp. ZWAL4003 isolated from the mangrove sediment with the ability to degrade polysaccharides.</title>
        <authorList>
            <person name="Wu J."/>
            <person name="Qu W."/>
            <person name="Zeng R."/>
        </authorList>
    </citation>
    <scope>NUCLEOTIDE SEQUENCE [LARGE SCALE GENOMIC DNA]</scope>
    <source>
        <strain evidence="2 3">ZWAL4003</strain>
    </source>
</reference>
<dbReference type="RefSeq" id="WP_165313953.1">
    <property type="nucleotide sequence ID" value="NZ_CP049332.1"/>
</dbReference>
<evidence type="ECO:0000313" key="3">
    <source>
        <dbReference type="Proteomes" id="UP000503003"/>
    </source>
</evidence>
<keyword evidence="1" id="KW-0472">Membrane</keyword>
<accession>A0A6G7CQF9</accession>
<keyword evidence="1" id="KW-1133">Transmembrane helix</keyword>
<keyword evidence="3" id="KW-1185">Reference proteome</keyword>
<dbReference type="KEGG" id="vzi:G5S32_20305"/>
<evidence type="ECO:0000256" key="1">
    <source>
        <dbReference type="SAM" id="Phobius"/>
    </source>
</evidence>
<sequence>MAKFFSVIIKLLTGVFISAALTLLLIMFTPSIFNKALGLWIETLPSFKYVSYQVTSKQELADRFGLETKDDDVALFSQLQDSLPDTKDKSSPFFRFLTVHAYPTPCSFTLIGIHRTIDVTWQIEGLRCKGKEACELAKTQQICPDKKKHDK</sequence>
<dbReference type="EMBL" id="CP049332">
    <property type="protein sequence ID" value="QIH44293.1"/>
    <property type="molecule type" value="Genomic_DNA"/>
</dbReference>
<name>A0A6G7CQF9_9VIBR</name>
<gene>
    <name evidence="2" type="ORF">G5S32_20305</name>
</gene>
<keyword evidence="1" id="KW-0812">Transmembrane</keyword>
<organism evidence="2 3">
    <name type="scientific">Vibrio ziniensis</name>
    <dbReference type="NCBI Taxonomy" id="2711221"/>
    <lineage>
        <taxon>Bacteria</taxon>
        <taxon>Pseudomonadati</taxon>
        <taxon>Pseudomonadota</taxon>
        <taxon>Gammaproteobacteria</taxon>
        <taxon>Vibrionales</taxon>
        <taxon>Vibrionaceae</taxon>
        <taxon>Vibrio</taxon>
    </lineage>
</organism>
<dbReference type="Proteomes" id="UP000503003">
    <property type="component" value="Chromosome 2"/>
</dbReference>
<dbReference type="AlphaFoldDB" id="A0A6G7CQF9"/>
<feature type="transmembrane region" description="Helical" evidence="1">
    <location>
        <begin position="7"/>
        <end position="28"/>
    </location>
</feature>
<proteinExistence type="predicted"/>
<evidence type="ECO:0000313" key="2">
    <source>
        <dbReference type="EMBL" id="QIH44293.1"/>
    </source>
</evidence>
<protein>
    <submittedName>
        <fullName evidence="2">Uncharacterized protein</fullName>
    </submittedName>
</protein>